<name>A0ABR2Q9Y5_9ROSI</name>
<proteinExistence type="predicted"/>
<reference evidence="2 3" key="1">
    <citation type="journal article" date="2024" name="G3 (Bethesda)">
        <title>Genome assembly of Hibiscus sabdariffa L. provides insights into metabolisms of medicinal natural products.</title>
        <authorList>
            <person name="Kim T."/>
        </authorList>
    </citation>
    <scope>NUCLEOTIDE SEQUENCE [LARGE SCALE GENOMIC DNA]</scope>
    <source>
        <strain evidence="2">TK-2024</strain>
        <tissue evidence="2">Old leaves</tissue>
    </source>
</reference>
<sequence length="120" mass="12813">MVTEAVRRLLDSFLTVSPILHKVDTPVQVFTHTLSPMSASPQQMVHSGFNVSVPTQGVLMSHPVSGSMYQMTPMHISQGGSSHASSHAASSPTTPATYVTTSSQWPVISDGAWSIVKGEY</sequence>
<protein>
    <submittedName>
        <fullName evidence="2">Uncharacterized protein</fullName>
    </submittedName>
</protein>
<accession>A0ABR2Q9Y5</accession>
<keyword evidence="3" id="KW-1185">Reference proteome</keyword>
<evidence type="ECO:0000313" key="2">
    <source>
        <dbReference type="EMBL" id="KAK8997464.1"/>
    </source>
</evidence>
<comment type="caution">
    <text evidence="2">The sequence shown here is derived from an EMBL/GenBank/DDBJ whole genome shotgun (WGS) entry which is preliminary data.</text>
</comment>
<feature type="region of interest" description="Disordered" evidence="1">
    <location>
        <begin position="76"/>
        <end position="98"/>
    </location>
</feature>
<dbReference type="Proteomes" id="UP001396334">
    <property type="component" value="Unassembled WGS sequence"/>
</dbReference>
<evidence type="ECO:0000256" key="1">
    <source>
        <dbReference type="SAM" id="MobiDB-lite"/>
    </source>
</evidence>
<gene>
    <name evidence="2" type="ORF">V6N11_020941</name>
</gene>
<feature type="compositionally biased region" description="Low complexity" evidence="1">
    <location>
        <begin position="81"/>
        <end position="98"/>
    </location>
</feature>
<evidence type="ECO:0000313" key="3">
    <source>
        <dbReference type="Proteomes" id="UP001396334"/>
    </source>
</evidence>
<organism evidence="2 3">
    <name type="scientific">Hibiscus sabdariffa</name>
    <name type="common">roselle</name>
    <dbReference type="NCBI Taxonomy" id="183260"/>
    <lineage>
        <taxon>Eukaryota</taxon>
        <taxon>Viridiplantae</taxon>
        <taxon>Streptophyta</taxon>
        <taxon>Embryophyta</taxon>
        <taxon>Tracheophyta</taxon>
        <taxon>Spermatophyta</taxon>
        <taxon>Magnoliopsida</taxon>
        <taxon>eudicotyledons</taxon>
        <taxon>Gunneridae</taxon>
        <taxon>Pentapetalae</taxon>
        <taxon>rosids</taxon>
        <taxon>malvids</taxon>
        <taxon>Malvales</taxon>
        <taxon>Malvaceae</taxon>
        <taxon>Malvoideae</taxon>
        <taxon>Hibiscus</taxon>
    </lineage>
</organism>
<dbReference type="EMBL" id="JBBPBN010000043">
    <property type="protein sequence ID" value="KAK8997464.1"/>
    <property type="molecule type" value="Genomic_DNA"/>
</dbReference>